<keyword evidence="10" id="KW-1185">Reference proteome</keyword>
<evidence type="ECO:0000256" key="5">
    <source>
        <dbReference type="ARBA" id="ARBA00022679"/>
    </source>
</evidence>
<reference evidence="9 10" key="1">
    <citation type="journal article" date="2003" name="Proc. Natl. Acad. Sci. U.S.A.">
        <title>Complete genome sequence of the marine planctomycete Pirellula sp. strain 1.</title>
        <authorList>
            <person name="Gloeckner F.O."/>
            <person name="Kube M."/>
            <person name="Bauer M."/>
            <person name="Teeling H."/>
            <person name="Lombardot T."/>
            <person name="Ludwig W."/>
            <person name="Gade D."/>
            <person name="Beck A."/>
            <person name="Borzym K."/>
            <person name="Heitmann K."/>
            <person name="Rabus R."/>
            <person name="Schlesner H."/>
            <person name="Amann R."/>
            <person name="Reinhardt R."/>
        </authorList>
    </citation>
    <scope>NUCLEOTIDE SEQUENCE [LARGE SCALE GENOMIC DNA]</scope>
    <source>
        <strain evidence="10">DSM 10527 / NCIMB 13988 / SH1</strain>
    </source>
</reference>
<comment type="catalytic activity">
    <reaction evidence="7">
        <text>[protein]-L-isoaspartate + S-adenosyl-L-methionine = [protein]-L-isoaspartate alpha-methyl ester + S-adenosyl-L-homocysteine</text>
        <dbReference type="Rhea" id="RHEA:12705"/>
        <dbReference type="Rhea" id="RHEA-COMP:12143"/>
        <dbReference type="Rhea" id="RHEA-COMP:12144"/>
        <dbReference type="ChEBI" id="CHEBI:57856"/>
        <dbReference type="ChEBI" id="CHEBI:59789"/>
        <dbReference type="ChEBI" id="CHEBI:90596"/>
        <dbReference type="ChEBI" id="CHEBI:90598"/>
        <dbReference type="EC" id="2.1.1.77"/>
    </reaction>
</comment>
<dbReference type="EC" id="2.1.1.77" evidence="7"/>
<feature type="region of interest" description="Disordered" evidence="8">
    <location>
        <begin position="67"/>
        <end position="100"/>
    </location>
</feature>
<evidence type="ECO:0000256" key="3">
    <source>
        <dbReference type="ARBA" id="ARBA00022490"/>
    </source>
</evidence>
<dbReference type="KEGG" id="rba:RB12080"/>
<dbReference type="InParanoid" id="Q7UJ74"/>
<dbReference type="Gene3D" id="3.40.50.150">
    <property type="entry name" value="Vaccinia Virus protein VP39"/>
    <property type="match status" value="1"/>
</dbReference>
<comment type="similarity">
    <text evidence="2 7">Belongs to the methyltransferase superfamily. L-isoaspartyl/D-aspartyl protein methyltransferase family.</text>
</comment>
<dbReference type="PANTHER" id="PTHR11579">
    <property type="entry name" value="PROTEIN-L-ISOASPARTATE O-METHYLTRANSFERASE"/>
    <property type="match status" value="1"/>
</dbReference>
<dbReference type="eggNOG" id="COG2518">
    <property type="taxonomic scope" value="Bacteria"/>
</dbReference>
<dbReference type="NCBIfam" id="TIGR00080">
    <property type="entry name" value="pimt"/>
    <property type="match status" value="1"/>
</dbReference>
<dbReference type="AlphaFoldDB" id="Q7UJ74"/>
<dbReference type="GO" id="GO:0030091">
    <property type="term" value="P:protein repair"/>
    <property type="evidence" value="ECO:0007669"/>
    <property type="project" value="UniProtKB-UniRule"/>
</dbReference>
<dbReference type="EnsemblBacteria" id="CAD77384">
    <property type="protein sequence ID" value="CAD77384"/>
    <property type="gene ID" value="RB12080"/>
</dbReference>
<proteinExistence type="inferred from homology"/>
<evidence type="ECO:0000256" key="1">
    <source>
        <dbReference type="ARBA" id="ARBA00004496"/>
    </source>
</evidence>
<dbReference type="STRING" id="243090.RB12080"/>
<gene>
    <name evidence="7" type="primary">pcm</name>
    <name evidence="9" type="ordered locus">RB12080</name>
</gene>
<dbReference type="GO" id="GO:0005737">
    <property type="term" value="C:cytoplasm"/>
    <property type="evidence" value="ECO:0000318"/>
    <property type="project" value="GO_Central"/>
</dbReference>
<keyword evidence="5 7" id="KW-0808">Transferase</keyword>
<accession>Q7UJ74</accession>
<organism evidence="9 10">
    <name type="scientific">Rhodopirellula baltica (strain DSM 10527 / NCIMB 13988 / SH1)</name>
    <dbReference type="NCBI Taxonomy" id="243090"/>
    <lineage>
        <taxon>Bacteria</taxon>
        <taxon>Pseudomonadati</taxon>
        <taxon>Planctomycetota</taxon>
        <taxon>Planctomycetia</taxon>
        <taxon>Pirellulales</taxon>
        <taxon>Pirellulaceae</taxon>
        <taxon>Rhodopirellula</taxon>
    </lineage>
</organism>
<sequence length="492" mass="53418">MMPKRKVIPKQQPLASNALSPTAVTLPSSISCGVGLVHSRLGRARSGWARFGWICVLISIVTPVWSQSPRSSRSHFNPSPLTSGSSLAQPPHLILGQTGSSRSAVDDRYAAARRKLVETRIRTAGVTNEAVLKSIETTPRHEFVPAAVRDKAYFDMALPIGSAQTISSPFIVASMTETLDPKPTDKVLEIGTGSGYQAAVLSPLVAEVYSIEIVDELGTRAAGVLSKLGYENVHTRIGDGFLGWPEASPFDKIIVTCSPESVPVPLVQQLREGGSMIIPVGERYQQTLYRMTKRDGELVREPLRPTLFVPMTGTAEDARQTLPDPANPKVVNQDFSDPPGADDPEGFVPGWYYGRQVEQVALQADGAEGAKDSGLVRFENETPGLGSHLLQGIAIDGTKVSLIRLSARLRTDKVVKGPDADAWPMVAISFYDELRRDLGTFSMGPYRGTRPWRDDSRLVRVPRAAREGIVRIGLFGATGTVEFDHVSIEKID</sequence>
<protein>
    <recommendedName>
        <fullName evidence="7">Protein-L-isoaspartate O-methyltransferase</fullName>
        <ecNumber evidence="7">2.1.1.77</ecNumber>
    </recommendedName>
    <alternativeName>
        <fullName evidence="7">L-isoaspartyl protein carboxyl methyltransferase</fullName>
    </alternativeName>
    <alternativeName>
        <fullName evidence="7">Protein L-isoaspartyl methyltransferase</fullName>
    </alternativeName>
    <alternativeName>
        <fullName evidence="7">Protein-beta-aspartate methyltransferase</fullName>
        <shortName evidence="7">PIMT</shortName>
    </alternativeName>
</protein>
<dbReference type="FunFam" id="3.40.50.150:FF:000010">
    <property type="entry name" value="Protein-L-isoaspartate O-methyltransferase"/>
    <property type="match status" value="1"/>
</dbReference>
<evidence type="ECO:0000256" key="4">
    <source>
        <dbReference type="ARBA" id="ARBA00022603"/>
    </source>
</evidence>
<dbReference type="NCBIfam" id="NF001453">
    <property type="entry name" value="PRK00312.1"/>
    <property type="match status" value="1"/>
</dbReference>
<feature type="active site" evidence="7">
    <location>
        <position position="167"/>
    </location>
</feature>
<dbReference type="Pfam" id="PF01135">
    <property type="entry name" value="PCMT"/>
    <property type="match status" value="1"/>
</dbReference>
<name>Q7UJ74_RHOBA</name>
<dbReference type="HOGENOM" id="CLU_043271_0_0_0"/>
<dbReference type="SUPFAM" id="SSF53335">
    <property type="entry name" value="S-adenosyl-L-methionine-dependent methyltransferases"/>
    <property type="match status" value="1"/>
</dbReference>
<dbReference type="Gene3D" id="2.60.120.260">
    <property type="entry name" value="Galactose-binding domain-like"/>
    <property type="match status" value="1"/>
</dbReference>
<evidence type="ECO:0000256" key="8">
    <source>
        <dbReference type="SAM" id="MobiDB-lite"/>
    </source>
</evidence>
<feature type="compositionally biased region" description="Polar residues" evidence="8">
    <location>
        <begin position="67"/>
        <end position="88"/>
    </location>
</feature>
<evidence type="ECO:0000256" key="7">
    <source>
        <dbReference type="HAMAP-Rule" id="MF_00090"/>
    </source>
</evidence>
<dbReference type="PATRIC" id="fig|243090.15.peg.5837"/>
<keyword evidence="4 7" id="KW-0489">Methyltransferase</keyword>
<evidence type="ECO:0000313" key="10">
    <source>
        <dbReference type="Proteomes" id="UP000001025"/>
    </source>
</evidence>
<evidence type="ECO:0000256" key="6">
    <source>
        <dbReference type="ARBA" id="ARBA00022691"/>
    </source>
</evidence>
<dbReference type="OrthoDB" id="9772751at2"/>
<evidence type="ECO:0000313" key="9">
    <source>
        <dbReference type="EMBL" id="CAD77384.1"/>
    </source>
</evidence>
<dbReference type="InterPro" id="IPR000682">
    <property type="entry name" value="PCMT"/>
</dbReference>
<dbReference type="Proteomes" id="UP000001025">
    <property type="component" value="Chromosome"/>
</dbReference>
<dbReference type="PANTHER" id="PTHR11579:SF0">
    <property type="entry name" value="PROTEIN-L-ISOASPARTATE(D-ASPARTATE) O-METHYLTRANSFERASE"/>
    <property type="match status" value="1"/>
</dbReference>
<dbReference type="InterPro" id="IPR029063">
    <property type="entry name" value="SAM-dependent_MTases_sf"/>
</dbReference>
<keyword evidence="3 7" id="KW-0963">Cytoplasm</keyword>
<evidence type="ECO:0000256" key="2">
    <source>
        <dbReference type="ARBA" id="ARBA00005369"/>
    </source>
</evidence>
<dbReference type="PROSITE" id="PS01279">
    <property type="entry name" value="PCMT"/>
    <property type="match status" value="1"/>
</dbReference>
<dbReference type="GO" id="GO:0004719">
    <property type="term" value="F:protein-L-isoaspartate (D-aspartate) O-methyltransferase activity"/>
    <property type="evidence" value="ECO:0000318"/>
    <property type="project" value="GO_Central"/>
</dbReference>
<comment type="subcellular location">
    <subcellularLocation>
        <location evidence="1 7">Cytoplasm</location>
    </subcellularLocation>
</comment>
<keyword evidence="6 7" id="KW-0949">S-adenosyl-L-methionine</keyword>
<dbReference type="PROSITE" id="PS51257">
    <property type="entry name" value="PROKAR_LIPOPROTEIN"/>
    <property type="match status" value="1"/>
</dbReference>
<dbReference type="HAMAP" id="MF_00090">
    <property type="entry name" value="PIMT"/>
    <property type="match status" value="1"/>
</dbReference>
<dbReference type="GO" id="GO:0032259">
    <property type="term" value="P:methylation"/>
    <property type="evidence" value="ECO:0007669"/>
    <property type="project" value="UniProtKB-KW"/>
</dbReference>
<dbReference type="CDD" id="cd02440">
    <property type="entry name" value="AdoMet_MTases"/>
    <property type="match status" value="1"/>
</dbReference>
<dbReference type="EMBL" id="BX294154">
    <property type="protein sequence ID" value="CAD77384.1"/>
    <property type="molecule type" value="Genomic_DNA"/>
</dbReference>
<comment type="function">
    <text evidence="7">Catalyzes the methyl esterification of L-isoaspartyl residues in peptides and proteins that result from spontaneous decomposition of normal L-aspartyl and L-asparaginyl residues. It plays a role in the repair and/or degradation of damaged proteins.</text>
</comment>